<dbReference type="Bgee" id="ENSMODG00000049516">
    <property type="expression patterns" value="Expressed in adult mammalian kidney and 12 other cell types or tissues"/>
</dbReference>
<sequence>MATFDYVLEGILVWGWIHLHGLWESVSRMCSAPSKGHPLSRVAITGGTHGNELSGVHLLKHWLQDPSGLHRRTFAATPVLANPKATEHCIRYINQDLNRSFTTAFLTSKDTQDSPYEVRRAQEINQLLGPKGSAEAFDFIFDLHNTTSNMAACLILNSEENIFAMHMCHYIQVPLLIHRTILGLQGLARDPGLDCLSGYPRKDKDLTEQQETSILSLLPSTNKPS</sequence>
<comment type="cofactor">
    <cofactor evidence="1">
        <name>Zn(2+)</name>
        <dbReference type="ChEBI" id="CHEBI:29105"/>
    </cofactor>
</comment>
<dbReference type="Pfam" id="PF24827">
    <property type="entry name" value="AstE_AspA_cat"/>
    <property type="match status" value="1"/>
</dbReference>
<dbReference type="InterPro" id="IPR050178">
    <property type="entry name" value="AspA/AstE_fam"/>
</dbReference>
<organism evidence="8 9">
    <name type="scientific">Monodelphis domestica</name>
    <name type="common">Gray short-tailed opossum</name>
    <dbReference type="NCBI Taxonomy" id="13616"/>
    <lineage>
        <taxon>Eukaryota</taxon>
        <taxon>Metazoa</taxon>
        <taxon>Chordata</taxon>
        <taxon>Craniata</taxon>
        <taxon>Vertebrata</taxon>
        <taxon>Euteleostomi</taxon>
        <taxon>Mammalia</taxon>
        <taxon>Metatheria</taxon>
        <taxon>Didelphimorphia</taxon>
        <taxon>Didelphidae</taxon>
        <taxon>Monodelphis</taxon>
    </lineage>
</organism>
<dbReference type="Ensembl" id="ENSMODT00000052524.1">
    <property type="protein sequence ID" value="ENSMODP00000057278.1"/>
    <property type="gene ID" value="ENSMODG00000049516.1"/>
</dbReference>
<name>A0A5F8HBW4_MONDO</name>
<dbReference type="Gene3D" id="3.40.630.10">
    <property type="entry name" value="Zn peptidases"/>
    <property type="match status" value="1"/>
</dbReference>
<dbReference type="AlphaFoldDB" id="A0A5F8HBW4"/>
<accession>A0A5F8HBW4</accession>
<comment type="subcellular location">
    <subcellularLocation>
        <location evidence="2">Cytoplasm</location>
    </subcellularLocation>
</comment>
<dbReference type="GeneTree" id="ENSGT00390000001189"/>
<dbReference type="SUPFAM" id="SSF53187">
    <property type="entry name" value="Zn-dependent exopeptidases"/>
    <property type="match status" value="1"/>
</dbReference>
<keyword evidence="6" id="KW-0862">Zinc</keyword>
<reference evidence="8" key="3">
    <citation type="submission" date="2025-09" db="UniProtKB">
        <authorList>
            <consortium name="Ensembl"/>
        </authorList>
    </citation>
    <scope>IDENTIFICATION</scope>
</reference>
<evidence type="ECO:0000313" key="9">
    <source>
        <dbReference type="Proteomes" id="UP000002280"/>
    </source>
</evidence>
<reference evidence="8" key="1">
    <citation type="journal article" date="2007" name="Nature">
        <title>Genome of the marsupial Monodelphis domestica reveals innovation in non-coding sequences.</title>
        <authorList>
            <person name="Mikkelsen T.S."/>
            <person name="Wakefield M.J."/>
            <person name="Aken B."/>
            <person name="Amemiya C.T."/>
            <person name="Chang J.L."/>
            <person name="Duke S."/>
            <person name="Garber M."/>
            <person name="Gentles A.J."/>
            <person name="Goodstadt L."/>
            <person name="Heger A."/>
            <person name="Jurka J."/>
            <person name="Kamal M."/>
            <person name="Mauceli E."/>
            <person name="Searle S.M."/>
            <person name="Sharpe T."/>
            <person name="Baker M.L."/>
            <person name="Batzer M.A."/>
            <person name="Benos P.V."/>
            <person name="Belov K."/>
            <person name="Clamp M."/>
            <person name="Cook A."/>
            <person name="Cuff J."/>
            <person name="Das R."/>
            <person name="Davidow L."/>
            <person name="Deakin J.E."/>
            <person name="Fazzari M.J."/>
            <person name="Glass J.L."/>
            <person name="Grabherr M."/>
            <person name="Greally J.M."/>
            <person name="Gu W."/>
            <person name="Hore T.A."/>
            <person name="Huttley G.A."/>
            <person name="Kleber M."/>
            <person name="Jirtle R.L."/>
            <person name="Koina E."/>
            <person name="Lee J.T."/>
            <person name="Mahony S."/>
            <person name="Marra M.A."/>
            <person name="Miller R.D."/>
            <person name="Nicholls R.D."/>
            <person name="Oda M."/>
            <person name="Papenfuss A.T."/>
            <person name="Parra Z.E."/>
            <person name="Pollock D.D."/>
            <person name="Ray D.A."/>
            <person name="Schein J.E."/>
            <person name="Speed T.P."/>
            <person name="Thompson K."/>
            <person name="VandeBerg J.L."/>
            <person name="Wade C.M."/>
            <person name="Walker J.A."/>
            <person name="Waters P.D."/>
            <person name="Webber C."/>
            <person name="Weidman J.R."/>
            <person name="Xie X."/>
            <person name="Zody M.C."/>
            <person name="Baldwin J."/>
            <person name="Abdouelleil A."/>
            <person name="Abdulkadir J."/>
            <person name="Abebe A."/>
            <person name="Abera B."/>
            <person name="Abreu J."/>
            <person name="Acer S.C."/>
            <person name="Aftuck L."/>
            <person name="Alexander A."/>
            <person name="An P."/>
            <person name="Anderson E."/>
            <person name="Anderson S."/>
            <person name="Arachi H."/>
            <person name="Azer M."/>
            <person name="Bachantsang P."/>
            <person name="Barry A."/>
            <person name="Bayul T."/>
            <person name="Berlin A."/>
            <person name="Bessette D."/>
            <person name="Bloom T."/>
            <person name="Bloom T."/>
            <person name="Boguslavskiy L."/>
            <person name="Bonnet C."/>
            <person name="Boukhgalter B."/>
            <person name="Bourzgui I."/>
            <person name="Brown A."/>
            <person name="Cahill P."/>
            <person name="Channer S."/>
            <person name="Cheshatsang Y."/>
            <person name="Chuda L."/>
            <person name="Citroen M."/>
            <person name="Collymore A."/>
            <person name="Cooke P."/>
            <person name="Costello M."/>
            <person name="D'Aco K."/>
            <person name="Daza R."/>
            <person name="De Haan G."/>
            <person name="DeGray S."/>
            <person name="DeMaso C."/>
            <person name="Dhargay N."/>
            <person name="Dooley K."/>
            <person name="Dooley E."/>
            <person name="Doricent M."/>
            <person name="Dorje P."/>
            <person name="Dorjee K."/>
            <person name="Dupes A."/>
            <person name="Elong R."/>
            <person name="Falk J."/>
            <person name="Farina A."/>
            <person name="Faro S."/>
            <person name="Ferguson D."/>
            <person name="Fisher S."/>
            <person name="Foley C.D."/>
            <person name="Franke A."/>
            <person name="Friedrich D."/>
            <person name="Gadbois L."/>
            <person name="Gearin G."/>
            <person name="Gearin C.R."/>
            <person name="Giannoukos G."/>
            <person name="Goode T."/>
            <person name="Graham J."/>
            <person name="Grandbois E."/>
            <person name="Grewal S."/>
            <person name="Gyaltsen K."/>
            <person name="Hafez N."/>
            <person name="Hagos B."/>
            <person name="Hall J."/>
            <person name="Henson C."/>
            <person name="Hollinger A."/>
            <person name="Honan T."/>
            <person name="Huard M.D."/>
            <person name="Hughes L."/>
            <person name="Hurhula B."/>
            <person name="Husby M.E."/>
            <person name="Kamat A."/>
            <person name="Kanga B."/>
            <person name="Kashin S."/>
            <person name="Khazanovich D."/>
            <person name="Kisner P."/>
            <person name="Lance K."/>
            <person name="Lara M."/>
            <person name="Lee W."/>
            <person name="Lennon N."/>
            <person name="Letendre F."/>
            <person name="LeVine R."/>
            <person name="Lipovsky A."/>
            <person name="Liu X."/>
            <person name="Liu J."/>
            <person name="Liu S."/>
            <person name="Lokyitsang T."/>
            <person name="Lokyitsang Y."/>
            <person name="Lubonja R."/>
            <person name="Lui A."/>
            <person name="MacDonald P."/>
            <person name="Magnisalis V."/>
            <person name="Maru K."/>
            <person name="Matthews C."/>
            <person name="McCusker W."/>
            <person name="McDonough S."/>
            <person name="Mehta T."/>
            <person name="Meldrim J."/>
            <person name="Meneus L."/>
            <person name="Mihai O."/>
            <person name="Mihalev A."/>
            <person name="Mihova T."/>
            <person name="Mittelman R."/>
            <person name="Mlenga V."/>
            <person name="Montmayeur A."/>
            <person name="Mulrain L."/>
            <person name="Navidi A."/>
            <person name="Naylor J."/>
            <person name="Negash T."/>
            <person name="Nguyen T."/>
            <person name="Nguyen N."/>
            <person name="Nicol R."/>
            <person name="Norbu C."/>
            <person name="Norbu N."/>
            <person name="Novod N."/>
            <person name="O'Neill B."/>
            <person name="Osman S."/>
            <person name="Markiewicz E."/>
            <person name="Oyono O.L."/>
            <person name="Patti C."/>
            <person name="Phunkhang P."/>
            <person name="Pierre F."/>
            <person name="Priest M."/>
            <person name="Raghuraman S."/>
            <person name="Rege F."/>
            <person name="Reyes R."/>
            <person name="Rise C."/>
            <person name="Rogov P."/>
            <person name="Ross K."/>
            <person name="Ryan E."/>
            <person name="Settipalli S."/>
            <person name="Shea T."/>
            <person name="Sherpa N."/>
            <person name="Shi L."/>
            <person name="Shih D."/>
            <person name="Sparrow T."/>
            <person name="Spaulding J."/>
            <person name="Stalker J."/>
            <person name="Stange-Thomann N."/>
            <person name="Stavropoulos S."/>
            <person name="Stone C."/>
            <person name="Strader C."/>
            <person name="Tesfaye S."/>
            <person name="Thomson T."/>
            <person name="Thoulutsang Y."/>
            <person name="Thoulutsang D."/>
            <person name="Topham K."/>
            <person name="Topping I."/>
            <person name="Tsamla T."/>
            <person name="Vassiliev H."/>
            <person name="Vo A."/>
            <person name="Wangchuk T."/>
            <person name="Wangdi T."/>
            <person name="Weiand M."/>
            <person name="Wilkinson J."/>
            <person name="Wilson A."/>
            <person name="Yadav S."/>
            <person name="Young G."/>
            <person name="Yu Q."/>
            <person name="Zembek L."/>
            <person name="Zhong D."/>
            <person name="Zimmer A."/>
            <person name="Zwirko Z."/>
            <person name="Jaffe D.B."/>
            <person name="Alvarez P."/>
            <person name="Brockman W."/>
            <person name="Butler J."/>
            <person name="Chin C."/>
            <person name="Gnerre S."/>
            <person name="MacCallum I."/>
            <person name="Graves J.A."/>
            <person name="Ponting C.P."/>
            <person name="Breen M."/>
            <person name="Samollow P.B."/>
            <person name="Lander E.S."/>
            <person name="Lindblad-Toh K."/>
        </authorList>
    </citation>
    <scope>NUCLEOTIDE SEQUENCE [LARGE SCALE GENOMIC DNA]</scope>
</reference>
<evidence type="ECO:0000256" key="6">
    <source>
        <dbReference type="ARBA" id="ARBA00022833"/>
    </source>
</evidence>
<dbReference type="OMA" id="YIQXLEL"/>
<keyword evidence="9" id="KW-1185">Reference proteome</keyword>
<evidence type="ECO:0000256" key="2">
    <source>
        <dbReference type="ARBA" id="ARBA00004496"/>
    </source>
</evidence>
<evidence type="ECO:0000256" key="3">
    <source>
        <dbReference type="ARBA" id="ARBA00022490"/>
    </source>
</evidence>
<dbReference type="GO" id="GO:0016788">
    <property type="term" value="F:hydrolase activity, acting on ester bonds"/>
    <property type="evidence" value="ECO:0007669"/>
    <property type="project" value="InterPro"/>
</dbReference>
<proteinExistence type="predicted"/>
<dbReference type="GO" id="GO:0005737">
    <property type="term" value="C:cytoplasm"/>
    <property type="evidence" value="ECO:0007669"/>
    <property type="project" value="UniProtKB-SubCell"/>
</dbReference>
<protein>
    <submittedName>
        <fullName evidence="8">Aminoacylase 3</fullName>
    </submittedName>
</protein>
<evidence type="ECO:0000256" key="1">
    <source>
        <dbReference type="ARBA" id="ARBA00001947"/>
    </source>
</evidence>
<dbReference type="Proteomes" id="UP000002280">
    <property type="component" value="Unplaced"/>
</dbReference>
<dbReference type="GO" id="GO:0046872">
    <property type="term" value="F:metal ion binding"/>
    <property type="evidence" value="ECO:0007669"/>
    <property type="project" value="UniProtKB-KW"/>
</dbReference>
<reference evidence="8" key="2">
    <citation type="submission" date="2025-08" db="UniProtKB">
        <authorList>
            <consortium name="Ensembl"/>
        </authorList>
    </citation>
    <scope>IDENTIFICATION</scope>
</reference>
<evidence type="ECO:0000256" key="5">
    <source>
        <dbReference type="ARBA" id="ARBA00022801"/>
    </source>
</evidence>
<keyword evidence="5" id="KW-0378">Hydrolase</keyword>
<dbReference type="PANTHER" id="PTHR15162:SF5">
    <property type="entry name" value="N-ACYL-AROMATIC-L-AMINO ACID AMIDOHYDROLASE (CARBOXYLATE-FORMING)"/>
    <property type="match status" value="1"/>
</dbReference>
<dbReference type="PANTHER" id="PTHR15162">
    <property type="entry name" value="ASPARTOACYLASE"/>
    <property type="match status" value="1"/>
</dbReference>
<feature type="domain" description="Succinylglutamate desuccinylase/Aspartoacylase catalytic" evidence="7">
    <location>
        <begin position="40"/>
        <end position="172"/>
    </location>
</feature>
<dbReference type="InterPro" id="IPR055438">
    <property type="entry name" value="AstE_AspA_cat"/>
</dbReference>
<evidence type="ECO:0000313" key="8">
    <source>
        <dbReference type="Ensembl" id="ENSMODP00000057278.1"/>
    </source>
</evidence>
<evidence type="ECO:0000259" key="7">
    <source>
        <dbReference type="Pfam" id="PF24827"/>
    </source>
</evidence>
<keyword evidence="4" id="KW-0479">Metal-binding</keyword>
<evidence type="ECO:0000256" key="4">
    <source>
        <dbReference type="ARBA" id="ARBA00022723"/>
    </source>
</evidence>
<keyword evidence="3" id="KW-0963">Cytoplasm</keyword>